<dbReference type="EnsemblPlants" id="ORGLA05G0087900.1">
    <property type="protein sequence ID" value="ORGLA05G0087900.1"/>
    <property type="gene ID" value="ORGLA05G0087900"/>
</dbReference>
<evidence type="ECO:0000313" key="2">
    <source>
        <dbReference type="EnsemblPlants" id="ORGLA05G0087900.1"/>
    </source>
</evidence>
<dbReference type="AlphaFoldDB" id="I1PU31"/>
<proteinExistence type="predicted"/>
<feature type="region of interest" description="Disordered" evidence="1">
    <location>
        <begin position="1"/>
        <end position="30"/>
    </location>
</feature>
<protein>
    <submittedName>
        <fullName evidence="2">Uncharacterized protein</fullName>
    </submittedName>
</protein>
<organism evidence="2 3">
    <name type="scientific">Oryza glaberrima</name>
    <name type="common">African rice</name>
    <dbReference type="NCBI Taxonomy" id="4538"/>
    <lineage>
        <taxon>Eukaryota</taxon>
        <taxon>Viridiplantae</taxon>
        <taxon>Streptophyta</taxon>
        <taxon>Embryophyta</taxon>
        <taxon>Tracheophyta</taxon>
        <taxon>Spermatophyta</taxon>
        <taxon>Magnoliopsida</taxon>
        <taxon>Liliopsida</taxon>
        <taxon>Poales</taxon>
        <taxon>Poaceae</taxon>
        <taxon>BOP clade</taxon>
        <taxon>Oryzoideae</taxon>
        <taxon>Oryzeae</taxon>
        <taxon>Oryzinae</taxon>
        <taxon>Oryza</taxon>
    </lineage>
</organism>
<sequence length="116" mass="12544">SLSLFATIDAPPPHRRDRASSPASPSLPHSPCLLRIPPLRVRIERRLAQGFTGLLQAQPSQFPWPAASHKRIPFEIDLPVVPFGASRGARAGKEFFLAAAVASIIDIGRRPPAPGR</sequence>
<dbReference type="Proteomes" id="UP000007306">
    <property type="component" value="Chromosome 5"/>
</dbReference>
<reference evidence="2 3" key="2">
    <citation type="submission" date="2018-04" db="EMBL/GenBank/DDBJ databases">
        <title>OglaRS2 (Oryza glaberrima Reference Sequence Version 2).</title>
        <authorList>
            <person name="Zhang J."/>
            <person name="Kudrna D."/>
            <person name="Lee S."/>
            <person name="Talag J."/>
            <person name="Rajasekar S."/>
            <person name="Wing R.A."/>
        </authorList>
    </citation>
    <scope>NUCLEOTIDE SEQUENCE [LARGE SCALE GENOMIC DNA]</scope>
    <source>
        <strain evidence="2 3">cv. IRGC 96717</strain>
    </source>
</reference>
<name>I1PU31_ORYGL</name>
<dbReference type="HOGENOM" id="CLU_2103155_0_0_1"/>
<evidence type="ECO:0000256" key="1">
    <source>
        <dbReference type="SAM" id="MobiDB-lite"/>
    </source>
</evidence>
<feature type="compositionally biased region" description="Low complexity" evidence="1">
    <location>
        <begin position="20"/>
        <end position="30"/>
    </location>
</feature>
<accession>I1PU31</accession>
<dbReference type="Gramene" id="ORGLA05G0087900.1">
    <property type="protein sequence ID" value="ORGLA05G0087900.1"/>
    <property type="gene ID" value="ORGLA05G0087900"/>
</dbReference>
<keyword evidence="3" id="KW-1185">Reference proteome</keyword>
<reference evidence="2" key="1">
    <citation type="submission" date="2015-06" db="UniProtKB">
        <authorList>
            <consortium name="EnsemblPlants"/>
        </authorList>
    </citation>
    <scope>IDENTIFICATION</scope>
</reference>
<evidence type="ECO:0000313" key="3">
    <source>
        <dbReference type="Proteomes" id="UP000007306"/>
    </source>
</evidence>